<organism evidence="1">
    <name type="scientific">Rhizophagus irregularis (strain DAOM 181602 / DAOM 197198 / MUCL 43194)</name>
    <name type="common">Arbuscular mycorrhizal fungus</name>
    <name type="synonym">Glomus intraradices</name>
    <dbReference type="NCBI Taxonomy" id="747089"/>
    <lineage>
        <taxon>Eukaryota</taxon>
        <taxon>Fungi</taxon>
        <taxon>Fungi incertae sedis</taxon>
        <taxon>Mucoromycota</taxon>
        <taxon>Glomeromycotina</taxon>
        <taxon>Glomeromycetes</taxon>
        <taxon>Glomerales</taxon>
        <taxon>Glomeraceae</taxon>
        <taxon>Rhizophagus</taxon>
    </lineage>
</organism>
<reference evidence="1" key="1">
    <citation type="submission" date="2013-07" db="EMBL/GenBank/DDBJ databases">
        <title>The genome of an arbuscular mycorrhizal fungus provides insights into the evolution of the oldest plant symbiosis.</title>
        <authorList>
            <consortium name="DOE Joint Genome Institute"/>
            <person name="Tisserant E."/>
            <person name="Malbreil M."/>
            <person name="Kuo A."/>
            <person name="Kohler A."/>
            <person name="Symeonidi A."/>
            <person name="Balestrini R."/>
            <person name="Charron P."/>
            <person name="Duensing N."/>
            <person name="Frei-dit-Frey N."/>
            <person name="Gianinazzi-Pearson V."/>
            <person name="Gilbert B."/>
            <person name="Handa Y."/>
            <person name="Hijri M."/>
            <person name="Kaul R."/>
            <person name="Kawaguchi M."/>
            <person name="Krajinski F."/>
            <person name="Lammers P."/>
            <person name="Lapierre D."/>
            <person name="Masclaux F.G."/>
            <person name="Murat C."/>
            <person name="Morin E."/>
            <person name="Ndikumana S."/>
            <person name="Pagni M."/>
            <person name="Petitpierre D."/>
            <person name="Requena N."/>
            <person name="Rosikiewicz P."/>
            <person name="Riley R."/>
            <person name="Saito K."/>
            <person name="San Clemente H."/>
            <person name="Shapiro H."/>
            <person name="van Tuinen D."/>
            <person name="Becard G."/>
            <person name="Bonfante P."/>
            <person name="Paszkowski U."/>
            <person name="Shachar-Hill Y."/>
            <person name="Young J.P."/>
            <person name="Sanders I.R."/>
            <person name="Henrissat B."/>
            <person name="Rensing S.A."/>
            <person name="Grigoriev I.V."/>
            <person name="Corradi N."/>
            <person name="Roux C."/>
            <person name="Martin F."/>
        </authorList>
    </citation>
    <scope>NUCLEOTIDE SEQUENCE</scope>
    <source>
        <strain evidence="1">DAOM 197198</strain>
    </source>
</reference>
<proteinExistence type="predicted"/>
<protein>
    <submittedName>
        <fullName evidence="1">Uncharacterized protein</fullName>
    </submittedName>
</protein>
<name>U9TRP9_RHIID</name>
<dbReference type="HOGENOM" id="CLU_2470224_0_0_1"/>
<sequence length="88" mass="10179">MGFGEMDFGEKSGYPLKINKLMIGGYAIAYTNETNKFVATDPLLPKVNKPREFKEFLSYILGETEKKSPEFRTTFNYKNRFEPKPTLN</sequence>
<gene>
    <name evidence="1" type="ORF">GLOINDRAFT_29812</name>
</gene>
<accession>U9TRP9</accession>
<evidence type="ECO:0000313" key="1">
    <source>
        <dbReference type="EMBL" id="ESA10107.1"/>
    </source>
</evidence>
<dbReference type="EMBL" id="KI287438">
    <property type="protein sequence ID" value="ESA10107.1"/>
    <property type="molecule type" value="Genomic_DNA"/>
</dbReference>
<dbReference type="AlphaFoldDB" id="U9TRP9"/>